<protein>
    <submittedName>
        <fullName evidence="2">Uncharacterized protein</fullName>
    </submittedName>
</protein>
<dbReference type="GeneID" id="91004732"/>
<organism evidence="2 3">
    <name type="scientific">Sphingomonas faeni</name>
    <dbReference type="NCBI Taxonomy" id="185950"/>
    <lineage>
        <taxon>Bacteria</taxon>
        <taxon>Pseudomonadati</taxon>
        <taxon>Pseudomonadota</taxon>
        <taxon>Alphaproteobacteria</taxon>
        <taxon>Sphingomonadales</taxon>
        <taxon>Sphingomonadaceae</taxon>
        <taxon>Sphingomonas</taxon>
    </lineage>
</organism>
<keyword evidence="1" id="KW-0812">Transmembrane</keyword>
<sequence length="99" mass="11255">MPMALRPHRIRGAIPALFLARHAIATDDAIAFLPRDTQEQATFDRLRTRGIVREGAPGRFYFDLDAHYAAADRRRRLVVPIAILVSVLIAWIATRFFRG</sequence>
<comment type="caution">
    <text evidence="2">The sequence shown here is derived from an EMBL/GenBank/DDBJ whole genome shotgun (WGS) entry which is preliminary data.</text>
</comment>
<evidence type="ECO:0000313" key="3">
    <source>
        <dbReference type="Proteomes" id="UP000244013"/>
    </source>
</evidence>
<proteinExistence type="predicted"/>
<evidence type="ECO:0000313" key="2">
    <source>
        <dbReference type="EMBL" id="PTW49145.1"/>
    </source>
</evidence>
<keyword evidence="1" id="KW-0472">Membrane</keyword>
<dbReference type="AlphaFoldDB" id="A0A2T5UC94"/>
<feature type="transmembrane region" description="Helical" evidence="1">
    <location>
        <begin position="77"/>
        <end position="97"/>
    </location>
</feature>
<dbReference type="RefSeq" id="WP_107952177.1">
    <property type="nucleotide sequence ID" value="NZ_QAYE01000001.1"/>
</dbReference>
<dbReference type="OrthoDB" id="7568222at2"/>
<evidence type="ECO:0000256" key="1">
    <source>
        <dbReference type="SAM" id="Phobius"/>
    </source>
</evidence>
<name>A0A2T5UC94_9SPHN</name>
<keyword evidence="1" id="KW-1133">Transmembrane helix</keyword>
<accession>A0A2T5UC94</accession>
<dbReference type="Proteomes" id="UP000244013">
    <property type="component" value="Unassembled WGS sequence"/>
</dbReference>
<gene>
    <name evidence="2" type="ORF">C8J25_101650</name>
</gene>
<dbReference type="EMBL" id="QAYE01000001">
    <property type="protein sequence ID" value="PTW49145.1"/>
    <property type="molecule type" value="Genomic_DNA"/>
</dbReference>
<reference evidence="2 3" key="1">
    <citation type="submission" date="2018-04" db="EMBL/GenBank/DDBJ databases">
        <title>Genomic Encyclopedia of Type Strains, Phase III (KMG-III): the genomes of soil and plant-associated and newly described type strains.</title>
        <authorList>
            <person name="Whitman W."/>
        </authorList>
    </citation>
    <scope>NUCLEOTIDE SEQUENCE [LARGE SCALE GENOMIC DNA]</scope>
    <source>
        <strain evidence="2 3">MA-olki</strain>
    </source>
</reference>